<proteinExistence type="predicted"/>
<reference evidence="9 10" key="1">
    <citation type="journal article" date="2018" name="Syst. Appl. Microbiol.">
        <title>Corynebacterium heidelbergense sp. nov., isolated from the preen glands of Egyptian geese (Alopochen aegyptiacus).</title>
        <authorList>
            <person name="Braun M.S."/>
            <person name="Wang E."/>
            <person name="Zimmermann S."/>
            <person name="Wink M."/>
        </authorList>
    </citation>
    <scope>NUCLEOTIDE SEQUENCE [LARGE SCALE GENOMIC DNA]</scope>
    <source>
        <strain evidence="9 10">647</strain>
    </source>
</reference>
<comment type="subcellular location">
    <subcellularLocation>
        <location evidence="1">Cell membrane</location>
        <topology evidence="1">Multi-pass membrane protein</topology>
    </subcellularLocation>
</comment>
<feature type="region of interest" description="Disordered" evidence="6">
    <location>
        <begin position="1"/>
        <end position="26"/>
    </location>
</feature>
<evidence type="ECO:0000256" key="1">
    <source>
        <dbReference type="ARBA" id="ARBA00004651"/>
    </source>
</evidence>
<feature type="region of interest" description="Disordered" evidence="6">
    <location>
        <begin position="707"/>
        <end position="746"/>
    </location>
</feature>
<keyword evidence="10" id="KW-1185">Reference proteome</keyword>
<feature type="compositionally biased region" description="Polar residues" evidence="6">
    <location>
        <begin position="1"/>
        <end position="11"/>
    </location>
</feature>
<evidence type="ECO:0000256" key="3">
    <source>
        <dbReference type="ARBA" id="ARBA00022692"/>
    </source>
</evidence>
<feature type="transmembrane region" description="Helical" evidence="7">
    <location>
        <begin position="118"/>
        <end position="137"/>
    </location>
</feature>
<evidence type="ECO:0000313" key="9">
    <source>
        <dbReference type="EMBL" id="RAV31483.1"/>
    </source>
</evidence>
<evidence type="ECO:0000256" key="7">
    <source>
        <dbReference type="SAM" id="Phobius"/>
    </source>
</evidence>
<feature type="transmembrane region" description="Helical" evidence="7">
    <location>
        <begin position="466"/>
        <end position="486"/>
    </location>
</feature>
<feature type="transmembrane region" description="Helical" evidence="7">
    <location>
        <begin position="432"/>
        <end position="454"/>
    </location>
</feature>
<name>A0A364V4C3_9CORY</name>
<dbReference type="EMBL" id="QHCV01000088">
    <property type="protein sequence ID" value="RAV31483.1"/>
    <property type="molecule type" value="Genomic_DNA"/>
</dbReference>
<feature type="compositionally biased region" description="Basic residues" evidence="6">
    <location>
        <begin position="714"/>
        <end position="728"/>
    </location>
</feature>
<feature type="transmembrane region" description="Helical" evidence="7">
    <location>
        <begin position="580"/>
        <end position="601"/>
    </location>
</feature>
<feature type="transmembrane region" description="Helical" evidence="7">
    <location>
        <begin position="157"/>
        <end position="180"/>
    </location>
</feature>
<organism evidence="9 10">
    <name type="scientific">Corynebacterium heidelbergense</name>
    <dbReference type="NCBI Taxonomy" id="2055947"/>
    <lineage>
        <taxon>Bacteria</taxon>
        <taxon>Bacillati</taxon>
        <taxon>Actinomycetota</taxon>
        <taxon>Actinomycetes</taxon>
        <taxon>Mycobacteriales</taxon>
        <taxon>Corynebacteriaceae</taxon>
        <taxon>Corynebacterium</taxon>
    </lineage>
</organism>
<dbReference type="GO" id="GO:0005886">
    <property type="term" value="C:plasma membrane"/>
    <property type="evidence" value="ECO:0007669"/>
    <property type="project" value="UniProtKB-SubCell"/>
</dbReference>
<feature type="transmembrane region" description="Helical" evidence="7">
    <location>
        <begin position="187"/>
        <end position="206"/>
    </location>
</feature>
<dbReference type="InterPro" id="IPR032694">
    <property type="entry name" value="CopC/D"/>
</dbReference>
<dbReference type="Pfam" id="PF09678">
    <property type="entry name" value="Caa3_CtaG"/>
    <property type="match status" value="1"/>
</dbReference>
<evidence type="ECO:0000256" key="6">
    <source>
        <dbReference type="SAM" id="MobiDB-lite"/>
    </source>
</evidence>
<feature type="compositionally biased region" description="Basic and acidic residues" evidence="6">
    <location>
        <begin position="12"/>
        <end position="21"/>
    </location>
</feature>
<feature type="transmembrane region" description="Helical" evidence="7">
    <location>
        <begin position="338"/>
        <end position="359"/>
    </location>
</feature>
<keyword evidence="3 7" id="KW-0812">Transmembrane</keyword>
<keyword evidence="2" id="KW-1003">Cell membrane</keyword>
<feature type="transmembrane region" description="Helical" evidence="7">
    <location>
        <begin position="291"/>
        <end position="310"/>
    </location>
</feature>
<feature type="transmembrane region" description="Helical" evidence="7">
    <location>
        <begin position="547"/>
        <end position="568"/>
    </location>
</feature>
<gene>
    <name evidence="9" type="ORF">DLJ54_08105</name>
</gene>
<dbReference type="PANTHER" id="PTHR34820">
    <property type="entry name" value="INNER MEMBRANE PROTEIN YEBZ"/>
    <property type="match status" value="1"/>
</dbReference>
<feature type="transmembrane region" description="Helical" evidence="7">
    <location>
        <begin position="400"/>
        <end position="420"/>
    </location>
</feature>
<feature type="compositionally biased region" description="Basic and acidic residues" evidence="6">
    <location>
        <begin position="729"/>
        <end position="746"/>
    </location>
</feature>
<comment type="caution">
    <text evidence="9">The sequence shown here is derived from an EMBL/GenBank/DDBJ whole genome shotgun (WGS) entry which is preliminary data.</text>
</comment>
<feature type="domain" description="Copper resistance protein D" evidence="8">
    <location>
        <begin position="254"/>
        <end position="359"/>
    </location>
</feature>
<dbReference type="Proteomes" id="UP000251577">
    <property type="component" value="Unassembled WGS sequence"/>
</dbReference>
<feature type="transmembrane region" description="Helical" evidence="7">
    <location>
        <begin position="218"/>
        <end position="240"/>
    </location>
</feature>
<evidence type="ECO:0000256" key="2">
    <source>
        <dbReference type="ARBA" id="ARBA00022475"/>
    </source>
</evidence>
<sequence>MATTHVEQQSRTGDHPAERRTPAGPAQMRTPGIVYLAAALIAGIVGALIGFVYLGDSLRALGIPDPGALTSVGLPFLRAAATVIACLGVGSFLLAALGAPPRKDGMLDLDGYRASRTGTWCMFLWAVSALVMIPLSMSDVSGAPLSQTLKPDLWGPAIQQVSAALAWLWVAIFAGFLWLVSLLTRRWIWQPVFLALSVLTLVPLGLEGHSASGGNHDFGVNSLLWHIVFTALWVGGLMALIAHAKRRGPHLAVITSRYSFLALFAIITLAISGLVNAALRVKFSEWFTTDYGRIIALKALLIIVLGVFGWRQRQRILPQLQAAEGPEGTMTDAQRAPFIRLAIGEVLVMAATIGVAISLSRIPPPLPEQLDLTIQDVLLGFTLTEPPSIGAYLTHFRFDLVFGTGALIFQAGYMWAYFSLRKRGVEWPISRLIWWTLGNISLILATCTGLGMYAMAMFAPHMLQHMMLSMLIPVFWVLGGPMTLLLRALPAAGRDGVPGPREWLVVFINNPVSRFLTNPIVAGIQFVIGFYYLYLSSLFDWMAPEHAGHLFMMIHFIISGYIFYWVIIGVDAAPRQLSPFIKMLTLFAVVAFHAWFGIAMMQMSTPLNQDFYNELHLPFAVDLMQQQNTGGGIAWGLGEVPLVLVSAAHAVQWMRTDRREASRYDRKEERTGDADLEAYNAMLAGLASGESTEADRAYYTGEYTDQQVQSALHSGKHRHERSARAHAARAREDSGLDRQKSDGQSQ</sequence>
<dbReference type="GO" id="GO:0006825">
    <property type="term" value="P:copper ion transport"/>
    <property type="evidence" value="ECO:0007669"/>
    <property type="project" value="InterPro"/>
</dbReference>
<dbReference type="AlphaFoldDB" id="A0A364V4C3"/>
<feature type="transmembrane region" description="Helical" evidence="7">
    <location>
        <begin position="633"/>
        <end position="654"/>
    </location>
</feature>
<feature type="transmembrane region" description="Helical" evidence="7">
    <location>
        <begin position="75"/>
        <end position="97"/>
    </location>
</feature>
<evidence type="ECO:0000256" key="4">
    <source>
        <dbReference type="ARBA" id="ARBA00022989"/>
    </source>
</evidence>
<dbReference type="RefSeq" id="WP_113631230.1">
    <property type="nucleotide sequence ID" value="NZ_QHCV01000088.1"/>
</dbReference>
<evidence type="ECO:0000313" key="10">
    <source>
        <dbReference type="Proteomes" id="UP000251577"/>
    </source>
</evidence>
<feature type="transmembrane region" description="Helical" evidence="7">
    <location>
        <begin position="260"/>
        <end position="279"/>
    </location>
</feature>
<keyword evidence="5 7" id="KW-0472">Membrane</keyword>
<accession>A0A364V4C3</accession>
<keyword evidence="4 7" id="KW-1133">Transmembrane helix</keyword>
<feature type="transmembrane region" description="Helical" evidence="7">
    <location>
        <begin position="515"/>
        <end position="535"/>
    </location>
</feature>
<dbReference type="InterPro" id="IPR019108">
    <property type="entry name" value="Caa3_assmbl_CtaG-rel"/>
</dbReference>
<dbReference type="PANTHER" id="PTHR34820:SF4">
    <property type="entry name" value="INNER MEMBRANE PROTEIN YEBZ"/>
    <property type="match status" value="1"/>
</dbReference>
<feature type="transmembrane region" description="Helical" evidence="7">
    <location>
        <begin position="33"/>
        <end position="55"/>
    </location>
</feature>
<protein>
    <submittedName>
        <fullName evidence="9">Copper resistance protein CopD</fullName>
    </submittedName>
</protein>
<evidence type="ECO:0000259" key="8">
    <source>
        <dbReference type="Pfam" id="PF05425"/>
    </source>
</evidence>
<evidence type="ECO:0000256" key="5">
    <source>
        <dbReference type="ARBA" id="ARBA00023136"/>
    </source>
</evidence>
<dbReference type="InterPro" id="IPR008457">
    <property type="entry name" value="Cu-R_CopD_dom"/>
</dbReference>
<dbReference type="Pfam" id="PF05425">
    <property type="entry name" value="CopD"/>
    <property type="match status" value="1"/>
</dbReference>